<dbReference type="PANTHER" id="PTHR30383">
    <property type="entry name" value="THIOESTERASE 1/PROTEASE 1/LYSOPHOSPHOLIPASE L1"/>
    <property type="match status" value="1"/>
</dbReference>
<dbReference type="InterPro" id="IPR036514">
    <property type="entry name" value="SGNH_hydro_sf"/>
</dbReference>
<evidence type="ECO:0000256" key="1">
    <source>
        <dbReference type="SAM" id="Phobius"/>
    </source>
</evidence>
<keyword evidence="1" id="KW-0472">Membrane</keyword>
<evidence type="ECO:0000259" key="2">
    <source>
        <dbReference type="Pfam" id="PF13472"/>
    </source>
</evidence>
<feature type="domain" description="SGNH hydrolase-type esterase" evidence="2">
    <location>
        <begin position="62"/>
        <end position="296"/>
    </location>
</feature>
<dbReference type="Gene3D" id="3.40.50.1110">
    <property type="entry name" value="SGNH hydrolase"/>
    <property type="match status" value="1"/>
</dbReference>
<feature type="transmembrane region" description="Helical" evidence="1">
    <location>
        <begin position="21"/>
        <end position="39"/>
    </location>
</feature>
<evidence type="ECO:0000313" key="3">
    <source>
        <dbReference type="EMBL" id="EEW53140.1"/>
    </source>
</evidence>
<dbReference type="eggNOG" id="COG2755">
    <property type="taxonomic scope" value="Bacteria"/>
</dbReference>
<dbReference type="CDD" id="cd04506">
    <property type="entry name" value="SGNH_hydrolase_YpmR_like"/>
    <property type="match status" value="1"/>
</dbReference>
<proteinExistence type="predicted"/>
<name>C8P8Q2_9LACO</name>
<comment type="caution">
    <text evidence="3">The sequence shown here is derived from an EMBL/GenBank/DDBJ whole genome shotgun (WGS) entry which is preliminary data.</text>
</comment>
<dbReference type="STRING" id="525309.HMPREF0494_1696"/>
<sequence>MRSRGGRISCSEEDNVVKKKWWLILLLCLLIVLGGWYFYRHSVGHRSSAPAYVQKKNVHLVAIGDSLTFGQGDETKNGGYVGIIKQKIEDRYRQTTVETANYGVSGDRSDQILARLNSQKAMQQDLRQADVITMTVGGNDLLQNLQKNVMNSPQTIDKDVAAAQQTYTTSLNKLLQAVRKQNPRAPIFVLSIYNPVYTYFPDVDTINDSIAKWNTTTAQVTRGYQPAYFVDINHLMSWGQYKTADQRRQLVQKEQQANQGKVSQARLLNIMKNKDHNLNQYISTEDNFHPNHRGYEQMADRLFQTMQQHDSWEYVKR</sequence>
<evidence type="ECO:0000313" key="4">
    <source>
        <dbReference type="Proteomes" id="UP000003675"/>
    </source>
</evidence>
<dbReference type="PANTHER" id="PTHR30383:SF27">
    <property type="entry name" value="SPORE GERMINATION LIPASE LIPC"/>
    <property type="match status" value="1"/>
</dbReference>
<keyword evidence="1" id="KW-0812">Transmembrane</keyword>
<dbReference type="AlphaFoldDB" id="C8P8Q2"/>
<dbReference type="Pfam" id="PF13472">
    <property type="entry name" value="Lipase_GDSL_2"/>
    <property type="match status" value="1"/>
</dbReference>
<dbReference type="HOGENOM" id="CLU_076859_1_0_9"/>
<dbReference type="InterPro" id="IPR051532">
    <property type="entry name" value="Ester_Hydrolysis_Enzymes"/>
</dbReference>
<dbReference type="SUPFAM" id="SSF52266">
    <property type="entry name" value="SGNH hydrolase"/>
    <property type="match status" value="1"/>
</dbReference>
<dbReference type="InterPro" id="IPR013830">
    <property type="entry name" value="SGNH_hydro"/>
</dbReference>
<protein>
    <submittedName>
        <fullName evidence="3">GDSL-like protein</fullName>
    </submittedName>
</protein>
<accession>C8P8Q2</accession>
<dbReference type="EMBL" id="ACLL01000050">
    <property type="protein sequence ID" value="EEW53140.1"/>
    <property type="molecule type" value="Genomic_DNA"/>
</dbReference>
<dbReference type="Proteomes" id="UP000003675">
    <property type="component" value="Unassembled WGS sequence"/>
</dbReference>
<reference evidence="3 4" key="1">
    <citation type="submission" date="2009-09" db="EMBL/GenBank/DDBJ databases">
        <authorList>
            <person name="Qin X."/>
            <person name="Bachman B."/>
            <person name="Battles P."/>
            <person name="Bell A."/>
            <person name="Bess C."/>
            <person name="Bickham C."/>
            <person name="Chaboub L."/>
            <person name="Chen D."/>
            <person name="Coyle M."/>
            <person name="Deiros D.R."/>
            <person name="Dinh H."/>
            <person name="Forbes L."/>
            <person name="Fowler G."/>
            <person name="Francisco L."/>
            <person name="Fu Q."/>
            <person name="Gubbala S."/>
            <person name="Hale W."/>
            <person name="Han Y."/>
            <person name="Hemphill L."/>
            <person name="Highlander S.K."/>
            <person name="Hirani K."/>
            <person name="Hogues M."/>
            <person name="Jackson L."/>
            <person name="Jakkamsetti A."/>
            <person name="Javaid M."/>
            <person name="Jiang H."/>
            <person name="Korchina V."/>
            <person name="Kovar C."/>
            <person name="Lara F."/>
            <person name="Lee S."/>
            <person name="Mata R."/>
            <person name="Mathew T."/>
            <person name="Moen C."/>
            <person name="Morales K."/>
            <person name="Munidasa M."/>
            <person name="Nazareth L."/>
            <person name="Ngo R."/>
            <person name="Nguyen L."/>
            <person name="Okwuonu G."/>
            <person name="Ongeri F."/>
            <person name="Patil S."/>
            <person name="Petrosino J."/>
            <person name="Pham C."/>
            <person name="Pham P."/>
            <person name="Pu L.-L."/>
            <person name="Puazo M."/>
            <person name="Raj R."/>
            <person name="Reid J."/>
            <person name="Rouhana J."/>
            <person name="Saada N."/>
            <person name="Shang Y."/>
            <person name="Simmons D."/>
            <person name="Thornton R."/>
            <person name="Warren J."/>
            <person name="Weissenberger G."/>
            <person name="Zhang J."/>
            <person name="Zhang L."/>
            <person name="Zhou C."/>
            <person name="Zhu D."/>
            <person name="Muzny D."/>
            <person name="Worley K."/>
            <person name="Gibbs R."/>
        </authorList>
    </citation>
    <scope>NUCLEOTIDE SEQUENCE [LARGE SCALE GENOMIC DNA]</scope>
    <source>
        <strain evidence="3 4">DSM 16041</strain>
    </source>
</reference>
<keyword evidence="1" id="KW-1133">Transmembrane helix</keyword>
<gene>
    <name evidence="3" type="ORF">HMPREF0494_1696</name>
</gene>
<organism evidence="3 4">
    <name type="scientific">Limosilactobacillus antri DSM 16041</name>
    <dbReference type="NCBI Taxonomy" id="525309"/>
    <lineage>
        <taxon>Bacteria</taxon>
        <taxon>Bacillati</taxon>
        <taxon>Bacillota</taxon>
        <taxon>Bacilli</taxon>
        <taxon>Lactobacillales</taxon>
        <taxon>Lactobacillaceae</taxon>
        <taxon>Limosilactobacillus</taxon>
    </lineage>
</organism>
<dbReference type="GO" id="GO:0004622">
    <property type="term" value="F:phosphatidylcholine lysophospholipase activity"/>
    <property type="evidence" value="ECO:0007669"/>
    <property type="project" value="TreeGrafter"/>
</dbReference>